<dbReference type="GeneID" id="5722906"/>
<dbReference type="Pfam" id="PF03732">
    <property type="entry name" value="Retrotrans_gag"/>
    <property type="match status" value="1"/>
</dbReference>
<feature type="region of interest" description="Disordered" evidence="1">
    <location>
        <begin position="408"/>
        <end position="436"/>
    </location>
</feature>
<dbReference type="RefSeq" id="XP_042919695.1">
    <property type="nucleotide sequence ID" value="XM_043067690.1"/>
</dbReference>
<dbReference type="Proteomes" id="UP000006906">
    <property type="component" value="Chromosome 11"/>
</dbReference>
<dbReference type="InParanoid" id="A0A2K3D8K5"/>
<dbReference type="AlphaFoldDB" id="A0A2K3D8K5"/>
<feature type="compositionally biased region" description="Basic residues" evidence="1">
    <location>
        <begin position="642"/>
        <end position="651"/>
    </location>
</feature>
<dbReference type="ExpressionAtlas" id="A0A2K3D8K5">
    <property type="expression patterns" value="baseline and differential"/>
</dbReference>
<dbReference type="KEGG" id="cre:CHLRE_11g479150v5"/>
<evidence type="ECO:0000313" key="3">
    <source>
        <dbReference type="EMBL" id="PNW76857.1"/>
    </source>
</evidence>
<protein>
    <recommendedName>
        <fullName evidence="2">Retrotransposon gag domain-containing protein</fullName>
    </recommendedName>
</protein>
<evidence type="ECO:0000256" key="1">
    <source>
        <dbReference type="SAM" id="MobiDB-lite"/>
    </source>
</evidence>
<dbReference type="InterPro" id="IPR005162">
    <property type="entry name" value="Retrotrans_gag_dom"/>
</dbReference>
<evidence type="ECO:0000259" key="2">
    <source>
        <dbReference type="Pfam" id="PF03732"/>
    </source>
</evidence>
<feature type="compositionally biased region" description="Low complexity" evidence="1">
    <location>
        <begin position="138"/>
        <end position="165"/>
    </location>
</feature>
<dbReference type="EMBL" id="CM008972">
    <property type="protein sequence ID" value="PNW76857.1"/>
    <property type="molecule type" value="Genomic_DNA"/>
</dbReference>
<reference evidence="3 4" key="1">
    <citation type="journal article" date="2007" name="Science">
        <title>The Chlamydomonas genome reveals the evolution of key animal and plant functions.</title>
        <authorList>
            <person name="Merchant S.S."/>
            <person name="Prochnik S.E."/>
            <person name="Vallon O."/>
            <person name="Harris E.H."/>
            <person name="Karpowicz S.J."/>
            <person name="Witman G.B."/>
            <person name="Terry A."/>
            <person name="Salamov A."/>
            <person name="Fritz-Laylin L.K."/>
            <person name="Marechal-Drouard L."/>
            <person name="Marshall W.F."/>
            <person name="Qu L.H."/>
            <person name="Nelson D.R."/>
            <person name="Sanderfoot A.A."/>
            <person name="Spalding M.H."/>
            <person name="Kapitonov V.V."/>
            <person name="Ren Q."/>
            <person name="Ferris P."/>
            <person name="Lindquist E."/>
            <person name="Shapiro H."/>
            <person name="Lucas S.M."/>
            <person name="Grimwood J."/>
            <person name="Schmutz J."/>
            <person name="Cardol P."/>
            <person name="Cerutti H."/>
            <person name="Chanfreau G."/>
            <person name="Chen C.L."/>
            <person name="Cognat V."/>
            <person name="Croft M.T."/>
            <person name="Dent R."/>
            <person name="Dutcher S."/>
            <person name="Fernandez E."/>
            <person name="Fukuzawa H."/>
            <person name="Gonzalez-Ballester D."/>
            <person name="Gonzalez-Halphen D."/>
            <person name="Hallmann A."/>
            <person name="Hanikenne M."/>
            <person name="Hippler M."/>
            <person name="Inwood W."/>
            <person name="Jabbari K."/>
            <person name="Kalanon M."/>
            <person name="Kuras R."/>
            <person name="Lefebvre P.A."/>
            <person name="Lemaire S.D."/>
            <person name="Lobanov A.V."/>
            <person name="Lohr M."/>
            <person name="Manuell A."/>
            <person name="Meier I."/>
            <person name="Mets L."/>
            <person name="Mittag M."/>
            <person name="Mittelmeier T."/>
            <person name="Moroney J.V."/>
            <person name="Moseley J."/>
            <person name="Napoli C."/>
            <person name="Nedelcu A.M."/>
            <person name="Niyogi K."/>
            <person name="Novoselov S.V."/>
            <person name="Paulsen I.T."/>
            <person name="Pazour G."/>
            <person name="Purton S."/>
            <person name="Ral J.P."/>
            <person name="Riano-Pachon D.M."/>
            <person name="Riekhof W."/>
            <person name="Rymarquis L."/>
            <person name="Schroda M."/>
            <person name="Stern D."/>
            <person name="Umen J."/>
            <person name="Willows R."/>
            <person name="Wilson N."/>
            <person name="Zimmer S.L."/>
            <person name="Allmer J."/>
            <person name="Balk J."/>
            <person name="Bisova K."/>
            <person name="Chen C.J."/>
            <person name="Elias M."/>
            <person name="Gendler K."/>
            <person name="Hauser C."/>
            <person name="Lamb M.R."/>
            <person name="Ledford H."/>
            <person name="Long J.C."/>
            <person name="Minagawa J."/>
            <person name="Page M.D."/>
            <person name="Pan J."/>
            <person name="Pootakham W."/>
            <person name="Roje S."/>
            <person name="Rose A."/>
            <person name="Stahlberg E."/>
            <person name="Terauchi A.M."/>
            <person name="Yang P."/>
            <person name="Ball S."/>
            <person name="Bowler C."/>
            <person name="Dieckmann C.L."/>
            <person name="Gladyshev V.N."/>
            <person name="Green P."/>
            <person name="Jorgensen R."/>
            <person name="Mayfield S."/>
            <person name="Mueller-Roeber B."/>
            <person name="Rajamani S."/>
            <person name="Sayre R.T."/>
            <person name="Brokstein P."/>
            <person name="Dubchak I."/>
            <person name="Goodstein D."/>
            <person name="Hornick L."/>
            <person name="Huang Y.W."/>
            <person name="Jhaveri J."/>
            <person name="Luo Y."/>
            <person name="Martinez D."/>
            <person name="Ngau W.C."/>
            <person name="Otillar B."/>
            <person name="Poliakov A."/>
            <person name="Porter A."/>
            <person name="Szajkowski L."/>
            <person name="Werner G."/>
            <person name="Zhou K."/>
            <person name="Grigoriev I.V."/>
            <person name="Rokhsar D.S."/>
            <person name="Grossman A.R."/>
        </authorList>
    </citation>
    <scope>NUCLEOTIDE SEQUENCE [LARGE SCALE GENOMIC DNA]</scope>
    <source>
        <strain evidence="4">CC-503</strain>
    </source>
</reference>
<feature type="region of interest" description="Disordered" evidence="1">
    <location>
        <begin position="23"/>
        <end position="89"/>
    </location>
</feature>
<gene>
    <name evidence="3" type="ORF">CHLRE_11g479150v5</name>
</gene>
<feature type="region of interest" description="Disordered" evidence="1">
    <location>
        <begin position="621"/>
        <end position="736"/>
    </location>
</feature>
<organism evidence="3 4">
    <name type="scientific">Chlamydomonas reinhardtii</name>
    <name type="common">Chlamydomonas smithii</name>
    <dbReference type="NCBI Taxonomy" id="3055"/>
    <lineage>
        <taxon>Eukaryota</taxon>
        <taxon>Viridiplantae</taxon>
        <taxon>Chlorophyta</taxon>
        <taxon>core chlorophytes</taxon>
        <taxon>Chlorophyceae</taxon>
        <taxon>CS clade</taxon>
        <taxon>Chlamydomonadales</taxon>
        <taxon>Chlamydomonadaceae</taxon>
        <taxon>Chlamydomonas</taxon>
    </lineage>
</organism>
<feature type="domain" description="Retrotransposon gag" evidence="2">
    <location>
        <begin position="482"/>
        <end position="579"/>
    </location>
</feature>
<feature type="region of interest" description="Disordered" evidence="1">
    <location>
        <begin position="201"/>
        <end position="254"/>
    </location>
</feature>
<evidence type="ECO:0000313" key="4">
    <source>
        <dbReference type="Proteomes" id="UP000006906"/>
    </source>
</evidence>
<proteinExistence type="predicted"/>
<accession>A0A2K3D8K5</accession>
<feature type="compositionally biased region" description="Basic and acidic residues" evidence="1">
    <location>
        <begin position="221"/>
        <end position="250"/>
    </location>
</feature>
<feature type="region of interest" description="Disordered" evidence="1">
    <location>
        <begin position="127"/>
        <end position="166"/>
    </location>
</feature>
<name>A0A2K3D8K5_CHLRE</name>
<sequence length="771" mass="81268">MADPVPPGVLALLHRLNAERQNFMAATTQRDDMPANSDELQPQLQPPRVVNASLAANPAGGTRYHTAASSPAHSAGSDGQDAEADPERLRQERDAALAELARVQRQQERDRATAVAAQTRLAEEARRLREAQENGTTAAAAADAPPRPAASAPAGPAPAAGRPGRLLGGIHAAPGALPIPHADRQELQQHHAHVVPQQTVQHQTAMPAASAHGAQAMSISQDREEGEVHHSRPAVDEPRPATRQRAEPQPRHHAGQPLRLDALNTHINAFCSSDIGASAMDLSRDVAAPVLMAFLKRHMDDMGVHYEPHIDLLMKGKGGEWAQDPPVVRIANGDDLGFQEVQPRRVRFVDEAGALGSNGVDTVGTAAPLPTSAGGTLGVGAPALAGATDGTPPGSTAQMSPVTSPMRMQLHAQGQTHTAPDPAPAPAPAPHYRDRHDHRDEPRVVIHAFTGVLKGTITNIATWFDVLVMILSRRGIDPVASFLMYLGGQAQQWGLTWFRAWEREHNRQPTVDELRHDFLMQWDNPHLHTANAARQRLHNHEVTQTGTVSAYITQFRLIMQDIPDMHMNDRVAHFRAGLQKGLQAKYAFKPGSTVPWDNVYELMNHILEMTTATNFANGKTQPSVAAADTPASRSPSLPARGGIKKGGRARNHGNGGRAGGGGRHGGGGHGAGGHAGGGRGGGGGHGGGGHGGYGRGGGGYGRGGGGHDRGGHGGGHGRGGHQHGRGGGGGRGRGNLTAADREAMLAYLHAQREADNMQAGLNPNVRSILGM</sequence>
<keyword evidence="4" id="KW-1185">Reference proteome</keyword>
<feature type="compositionally biased region" description="Gly residues" evidence="1">
    <location>
        <begin position="653"/>
        <end position="704"/>
    </location>
</feature>
<dbReference type="Gramene" id="PNW76857">
    <property type="protein sequence ID" value="PNW76857"/>
    <property type="gene ID" value="CHLRE_11g479150v5"/>
</dbReference>